<dbReference type="RefSeq" id="XP_040772571.1">
    <property type="nucleotide sequence ID" value="XM_040919181.1"/>
</dbReference>
<feature type="transmembrane region" description="Helical" evidence="9">
    <location>
        <begin position="1129"/>
        <end position="1151"/>
    </location>
</feature>
<feature type="compositionally biased region" description="Acidic residues" evidence="8">
    <location>
        <begin position="855"/>
        <end position="864"/>
    </location>
</feature>
<keyword evidence="4" id="KW-0547">Nucleotide-binding</keyword>
<evidence type="ECO:0000256" key="2">
    <source>
        <dbReference type="ARBA" id="ARBA00022448"/>
    </source>
</evidence>
<dbReference type="FunFam" id="1.20.1560.10:FF:000055">
    <property type="entry name" value="ABC multidrug transporter (Eurofung)"/>
    <property type="match status" value="1"/>
</dbReference>
<evidence type="ECO:0000256" key="4">
    <source>
        <dbReference type="ARBA" id="ARBA00022741"/>
    </source>
</evidence>
<dbReference type="GeneID" id="63836310"/>
<evidence type="ECO:0000256" key="9">
    <source>
        <dbReference type="SAM" id="Phobius"/>
    </source>
</evidence>
<dbReference type="GO" id="GO:0005524">
    <property type="term" value="F:ATP binding"/>
    <property type="evidence" value="ECO:0007669"/>
    <property type="project" value="UniProtKB-KW"/>
</dbReference>
<evidence type="ECO:0000313" key="13">
    <source>
        <dbReference type="Proteomes" id="UP000803844"/>
    </source>
</evidence>
<feature type="transmembrane region" description="Helical" evidence="9">
    <location>
        <begin position="446"/>
        <end position="464"/>
    </location>
</feature>
<feature type="transmembrane region" description="Helical" evidence="9">
    <location>
        <begin position="102"/>
        <end position="119"/>
    </location>
</feature>
<dbReference type="PROSITE" id="PS50893">
    <property type="entry name" value="ABC_TRANSPORTER_2"/>
    <property type="match status" value="2"/>
</dbReference>
<feature type="transmembrane region" description="Helical" evidence="9">
    <location>
        <begin position="161"/>
        <end position="183"/>
    </location>
</feature>
<feature type="transmembrane region" description="Helical" evidence="9">
    <location>
        <begin position="1157"/>
        <end position="1178"/>
    </location>
</feature>
<dbReference type="InterPro" id="IPR044726">
    <property type="entry name" value="ABCC_6TM_D2"/>
</dbReference>
<feature type="transmembrane region" description="Helical" evidence="9">
    <location>
        <begin position="294"/>
        <end position="319"/>
    </location>
</feature>
<dbReference type="InterPro" id="IPR003593">
    <property type="entry name" value="AAA+_ATPase"/>
</dbReference>
<feature type="compositionally biased region" description="Basic and acidic residues" evidence="8">
    <location>
        <begin position="865"/>
        <end position="881"/>
    </location>
</feature>
<dbReference type="SMART" id="SM00382">
    <property type="entry name" value="AAA"/>
    <property type="match status" value="2"/>
</dbReference>
<dbReference type="PROSITE" id="PS50929">
    <property type="entry name" value="ABC_TM1F"/>
    <property type="match status" value="2"/>
</dbReference>
<gene>
    <name evidence="12" type="ORF">M406DRAFT_295262</name>
</gene>
<dbReference type="OrthoDB" id="6500128at2759"/>
<feature type="domain" description="ABC transporter" evidence="10">
    <location>
        <begin position="1227"/>
        <end position="1470"/>
    </location>
</feature>
<dbReference type="InterPro" id="IPR036640">
    <property type="entry name" value="ABC1_TM_sf"/>
</dbReference>
<keyword evidence="13" id="KW-1185">Reference proteome</keyword>
<comment type="caution">
    <text evidence="12">The sequence shown here is derived from an EMBL/GenBank/DDBJ whole genome shotgun (WGS) entry which is preliminary data.</text>
</comment>
<feature type="domain" description="ABC transmembrane type-1" evidence="11">
    <location>
        <begin position="311"/>
        <end position="585"/>
    </location>
</feature>
<dbReference type="GO" id="GO:0016887">
    <property type="term" value="F:ATP hydrolysis activity"/>
    <property type="evidence" value="ECO:0007669"/>
    <property type="project" value="InterPro"/>
</dbReference>
<evidence type="ECO:0000313" key="12">
    <source>
        <dbReference type="EMBL" id="KAF3761592.1"/>
    </source>
</evidence>
<dbReference type="InterPro" id="IPR044746">
    <property type="entry name" value="ABCC_6TM_D1"/>
</dbReference>
<feature type="domain" description="ABC transporter" evidence="10">
    <location>
        <begin position="627"/>
        <end position="856"/>
    </location>
</feature>
<dbReference type="Pfam" id="PF00005">
    <property type="entry name" value="ABC_tran"/>
    <property type="match status" value="2"/>
</dbReference>
<evidence type="ECO:0000256" key="8">
    <source>
        <dbReference type="SAM" id="MobiDB-lite"/>
    </source>
</evidence>
<protein>
    <submittedName>
        <fullName evidence="12">ABC multidrug transporter</fullName>
    </submittedName>
</protein>
<dbReference type="GO" id="GO:0140359">
    <property type="term" value="F:ABC-type transporter activity"/>
    <property type="evidence" value="ECO:0007669"/>
    <property type="project" value="InterPro"/>
</dbReference>
<accession>A0A9P4XVJ4</accession>
<evidence type="ECO:0000256" key="5">
    <source>
        <dbReference type="ARBA" id="ARBA00022840"/>
    </source>
</evidence>
<keyword evidence="5" id="KW-0067">ATP-binding</keyword>
<dbReference type="InterPro" id="IPR011527">
    <property type="entry name" value="ABC1_TM_dom"/>
</dbReference>
<dbReference type="Gene3D" id="1.20.1560.10">
    <property type="entry name" value="ABC transporter type 1, transmembrane domain"/>
    <property type="match status" value="2"/>
</dbReference>
<feature type="transmembrane region" description="Helical" evidence="9">
    <location>
        <begin position="1048"/>
        <end position="1066"/>
    </location>
</feature>
<evidence type="ECO:0000259" key="11">
    <source>
        <dbReference type="PROSITE" id="PS50929"/>
    </source>
</evidence>
<dbReference type="EMBL" id="MU032351">
    <property type="protein sequence ID" value="KAF3761592.1"/>
    <property type="molecule type" value="Genomic_DNA"/>
</dbReference>
<keyword evidence="7 9" id="KW-0472">Membrane</keyword>
<dbReference type="CDD" id="cd18579">
    <property type="entry name" value="ABC_6TM_ABCC_D1"/>
    <property type="match status" value="1"/>
</dbReference>
<keyword evidence="2" id="KW-0813">Transport</keyword>
<dbReference type="InterPro" id="IPR003439">
    <property type="entry name" value="ABC_transporter-like_ATP-bd"/>
</dbReference>
<feature type="transmembrane region" description="Helical" evidence="9">
    <location>
        <begin position="945"/>
        <end position="973"/>
    </location>
</feature>
<dbReference type="InterPro" id="IPR056227">
    <property type="entry name" value="TMD0_ABC"/>
</dbReference>
<feature type="transmembrane region" description="Helical" evidence="9">
    <location>
        <begin position="1022"/>
        <end position="1042"/>
    </location>
</feature>
<dbReference type="SUPFAM" id="SSF90123">
    <property type="entry name" value="ABC transporter transmembrane region"/>
    <property type="match status" value="2"/>
</dbReference>
<evidence type="ECO:0000256" key="1">
    <source>
        <dbReference type="ARBA" id="ARBA00004141"/>
    </source>
</evidence>
<dbReference type="Pfam" id="PF00664">
    <property type="entry name" value="ABC_membrane"/>
    <property type="match status" value="2"/>
</dbReference>
<dbReference type="Pfam" id="PF24357">
    <property type="entry name" value="TMD0_ABC"/>
    <property type="match status" value="1"/>
</dbReference>
<feature type="region of interest" description="Disordered" evidence="8">
    <location>
        <begin position="855"/>
        <end position="881"/>
    </location>
</feature>
<dbReference type="InterPro" id="IPR027417">
    <property type="entry name" value="P-loop_NTPase"/>
</dbReference>
<dbReference type="InterPro" id="IPR050173">
    <property type="entry name" value="ABC_transporter_C-like"/>
</dbReference>
<organism evidence="12 13">
    <name type="scientific">Cryphonectria parasitica (strain ATCC 38755 / EP155)</name>
    <dbReference type="NCBI Taxonomy" id="660469"/>
    <lineage>
        <taxon>Eukaryota</taxon>
        <taxon>Fungi</taxon>
        <taxon>Dikarya</taxon>
        <taxon>Ascomycota</taxon>
        <taxon>Pezizomycotina</taxon>
        <taxon>Sordariomycetes</taxon>
        <taxon>Sordariomycetidae</taxon>
        <taxon>Diaporthales</taxon>
        <taxon>Cryphonectriaceae</taxon>
        <taxon>Cryphonectria-Endothia species complex</taxon>
        <taxon>Cryphonectria</taxon>
    </lineage>
</organism>
<feature type="domain" description="ABC transmembrane type-1" evidence="11">
    <location>
        <begin position="905"/>
        <end position="1186"/>
    </location>
</feature>
<evidence type="ECO:0000256" key="7">
    <source>
        <dbReference type="ARBA" id="ARBA00023136"/>
    </source>
</evidence>
<keyword evidence="6 9" id="KW-1133">Transmembrane helix</keyword>
<feature type="transmembrane region" description="Helical" evidence="9">
    <location>
        <begin position="125"/>
        <end position="149"/>
    </location>
</feature>
<feature type="transmembrane region" description="Helical" evidence="9">
    <location>
        <begin position="189"/>
        <end position="208"/>
    </location>
</feature>
<dbReference type="InterPro" id="IPR017871">
    <property type="entry name" value="ABC_transporter-like_CS"/>
</dbReference>
<evidence type="ECO:0000256" key="3">
    <source>
        <dbReference type="ARBA" id="ARBA00022692"/>
    </source>
</evidence>
<reference evidence="12" key="1">
    <citation type="journal article" date="2020" name="Phytopathology">
        <title>Genome sequence of the chestnut blight fungus Cryphonectria parasitica EP155: A fundamental resource for an archetypical invasive plant pathogen.</title>
        <authorList>
            <person name="Crouch J.A."/>
            <person name="Dawe A."/>
            <person name="Aerts A."/>
            <person name="Barry K."/>
            <person name="Churchill A.C.L."/>
            <person name="Grimwood J."/>
            <person name="Hillman B."/>
            <person name="Milgroom M.G."/>
            <person name="Pangilinan J."/>
            <person name="Smith M."/>
            <person name="Salamov A."/>
            <person name="Schmutz J."/>
            <person name="Yadav J."/>
            <person name="Grigoriev I.V."/>
            <person name="Nuss D."/>
        </authorList>
    </citation>
    <scope>NUCLEOTIDE SEQUENCE</scope>
    <source>
        <strain evidence="12">EP155</strain>
    </source>
</reference>
<feature type="transmembrane region" description="Helical" evidence="9">
    <location>
        <begin position="62"/>
        <end position="81"/>
    </location>
</feature>
<keyword evidence="3 9" id="KW-0812">Transmembrane</keyword>
<dbReference type="Proteomes" id="UP000803844">
    <property type="component" value="Unassembled WGS sequence"/>
</dbReference>
<evidence type="ECO:0000259" key="10">
    <source>
        <dbReference type="PROSITE" id="PS50893"/>
    </source>
</evidence>
<proteinExistence type="predicted"/>
<dbReference type="PANTHER" id="PTHR24223:SF345">
    <property type="entry name" value="ABC MULTIDRUG TRANSPORTER (EUROFUNG)"/>
    <property type="match status" value="1"/>
</dbReference>
<dbReference type="SUPFAM" id="SSF52540">
    <property type="entry name" value="P-loop containing nucleoside triphosphate hydrolases"/>
    <property type="match status" value="2"/>
</dbReference>
<dbReference type="GO" id="GO:0016020">
    <property type="term" value="C:membrane"/>
    <property type="evidence" value="ECO:0007669"/>
    <property type="project" value="UniProtKB-SubCell"/>
</dbReference>
<evidence type="ECO:0000256" key="6">
    <source>
        <dbReference type="ARBA" id="ARBA00022989"/>
    </source>
</evidence>
<dbReference type="PROSITE" id="PS00211">
    <property type="entry name" value="ABC_TRANSPORTER_1"/>
    <property type="match status" value="2"/>
</dbReference>
<dbReference type="CDD" id="cd18580">
    <property type="entry name" value="ABC_6TM_ABCC_D2"/>
    <property type="match status" value="1"/>
</dbReference>
<sequence length="1470" mass="160864">MDNWALPDGNLVKSSQHPLAALGITLHNESDAATCFDDWSFGPWVHDCSRGLDFTLLFEESILAIVPSSLSVVFAFFRIMSMRKKQSEDTVKRSALNASKQAIIFALGIVHVVILFTSLRLHGPFYHWKVASAALSILTIGPMSILSYYEHTRQPRTSLLLNAYLALSLCLGIIRARTAWLVFGSDAYTLLFTISLVFTIVIASLEVVPKKYSHTEEPQEISPEETSGLYSLALVSWLNPLIRLGNRKILDTEDLYPLHTQLSAADVSRNFSKRWQGDKGSASRRWLLTKLVRSFWYSLLVPVPSRAALLVFSICQPFFIQRLVRYLQNGPSSVALGAGADDDNTTTKPVLILASICIYGGIALSVTSFNYLNNRAFTKIRSALATAVFQKSTSLQSAHLDAAVLTLMSTDIERIDEGLRSFHEIWANTIEVTIAAWLLQQQLGPAFLAPIGGVVICALLMTWISSLAGRRIATWTSHTEGRVTLTSAVVSSMKPLKIAGLTEAAATSLQGAREQEIDAGTSYRMITVFSIVNAFSPEFLVPVATFVLAAGRRLDMAQIFASLSYLRLITAPLSQLFQRVPFMMTAFTSLNRIQEFLDREQRTDYRLFEGTSSPSSVLDGGSDGAAITLDKLRVGWMQDKWQLRDLNLTIPKSQITIITGPVASGKSTLCKTLLGEATFTQGTVMFHQQRRRVGYCDQTAFLVNGTIRSNIIGFDAFDGLLYDQVVDAVLLKADFRNLPKGDATEIGSGGATLSGGQKQRVALARALYLNTDSYILDDFTVGLDRQTADEIVRRLLRPGGFLTRRRATIVWATHSIRYLSLAQRVIALSTDGKVLHQGGPEEVLHDRQVTMKLGEDEEKQEDEDKAPAAESHEVKDDRGKDSSRALNGADIYIHYFSAFGTPLIIAAIITGLLFGFFANAGAVWLKTWAENTFAIPSPLSRINAFYLGIYAAINSLALTSLCAYVAITLVGMVRTSGSVLHRRAVTALMHAPLRYLTNTDAGVIVNYFSQDMNLVDTALPTLVMNTFVVACLLLGQAVVITIGTPPILLAYPFAAVALGAVTRFYLHTSRQLRLLELENKSPLYAQFADAVRGIVSIRAMGWVAACAAQNRQRLDDALRPLYLRQAMGIWLGLVMKLVVAAVAVAFTVLAATQGRSGGLVGAGLVALMSFGDWLNTVVQCWVQLEMSLGAVKRLKDFGEKAGKEEEERAGEDLRPDQAWPARGQIVIERVDASYAAKGYRDDAEDVSLALREVSLRFSAGEKVAIVGRTGSGKSSLILLLLRLLDPTPETENNISIDGLPLRRIHRDTLRQRIIAVPQDMVSTLAAGETFKHALDPYSQGTEEDCLAALADVGLLETVEAAGGIHAKIGREMLSQGQRQLFSLAVAVLRARLRNKNGSLGGVVLLDEITANVDKKTEKAIMRVIETIFKGYTLVAVTHSLESVAGFDRVLVMADGRVIKDGPPELSAEEP</sequence>
<feature type="transmembrane region" description="Helical" evidence="9">
    <location>
        <begin position="350"/>
        <end position="372"/>
    </location>
</feature>
<dbReference type="Gene3D" id="3.40.50.300">
    <property type="entry name" value="P-loop containing nucleotide triphosphate hydrolases"/>
    <property type="match status" value="2"/>
</dbReference>
<name>A0A9P4XVJ4_CRYP1</name>
<dbReference type="PANTHER" id="PTHR24223">
    <property type="entry name" value="ATP-BINDING CASSETTE SUB-FAMILY C"/>
    <property type="match status" value="1"/>
</dbReference>
<comment type="subcellular location">
    <subcellularLocation>
        <location evidence="1">Membrane</location>
        <topology evidence="1">Multi-pass membrane protein</topology>
    </subcellularLocation>
</comment>
<feature type="transmembrane region" description="Helical" evidence="9">
    <location>
        <begin position="903"/>
        <end position="925"/>
    </location>
</feature>